<keyword evidence="7" id="KW-0067">ATP-binding</keyword>
<dbReference type="SMART" id="SM00091">
    <property type="entry name" value="PAS"/>
    <property type="match status" value="3"/>
</dbReference>
<dbReference type="CDD" id="cd00130">
    <property type="entry name" value="PAS"/>
    <property type="match status" value="2"/>
</dbReference>
<dbReference type="GO" id="GO:0005524">
    <property type="term" value="F:ATP binding"/>
    <property type="evidence" value="ECO:0007669"/>
    <property type="project" value="UniProtKB-KW"/>
</dbReference>
<comment type="catalytic activity">
    <reaction evidence="1">
        <text>ATP + protein L-histidine = ADP + protein N-phospho-L-histidine.</text>
        <dbReference type="EC" id="2.7.13.3"/>
    </reaction>
</comment>
<dbReference type="PANTHER" id="PTHR43065:SF10">
    <property type="entry name" value="PEROXIDE STRESS-ACTIVATED HISTIDINE KINASE MAK3"/>
    <property type="match status" value="1"/>
</dbReference>
<dbReference type="SUPFAM" id="SSF52172">
    <property type="entry name" value="CheY-like"/>
    <property type="match status" value="1"/>
</dbReference>
<dbReference type="eggNOG" id="COG0745">
    <property type="taxonomic scope" value="Bacteria"/>
</dbReference>
<evidence type="ECO:0000256" key="5">
    <source>
        <dbReference type="ARBA" id="ARBA00022741"/>
    </source>
</evidence>
<proteinExistence type="predicted"/>
<dbReference type="InterPro" id="IPR004358">
    <property type="entry name" value="Sig_transdc_His_kin-like_C"/>
</dbReference>
<reference evidence="13 14" key="1">
    <citation type="submission" date="2007-08" db="EMBL/GenBank/DDBJ databases">
        <title>Complete sequence of Roseiflexus castenholzii DSM 13941.</title>
        <authorList>
            <consortium name="US DOE Joint Genome Institute"/>
            <person name="Copeland A."/>
            <person name="Lucas S."/>
            <person name="Lapidus A."/>
            <person name="Barry K."/>
            <person name="Glavina del Rio T."/>
            <person name="Dalin E."/>
            <person name="Tice H."/>
            <person name="Pitluck S."/>
            <person name="Thompson L.S."/>
            <person name="Brettin T."/>
            <person name="Bruce D."/>
            <person name="Detter J.C."/>
            <person name="Han C."/>
            <person name="Tapia R."/>
            <person name="Schmutz J."/>
            <person name="Larimer F."/>
            <person name="Land M."/>
            <person name="Hauser L."/>
            <person name="Kyrpides N."/>
            <person name="Mikhailova N."/>
            <person name="Bryant D.A."/>
            <person name="Hanada S."/>
            <person name="Tsukatani Y."/>
            <person name="Richardson P."/>
        </authorList>
    </citation>
    <scope>NUCLEOTIDE SEQUENCE [LARGE SCALE GENOMIC DNA]</scope>
    <source>
        <strain evidence="14">DSM 13941 / HLO8</strain>
    </source>
</reference>
<dbReference type="SUPFAM" id="SSF55781">
    <property type="entry name" value="GAF domain-like"/>
    <property type="match status" value="2"/>
</dbReference>
<dbReference type="eggNOG" id="COG4191">
    <property type="taxonomic scope" value="Bacteria"/>
</dbReference>
<evidence type="ECO:0000256" key="2">
    <source>
        <dbReference type="ARBA" id="ARBA00012438"/>
    </source>
</evidence>
<dbReference type="PROSITE" id="PS50112">
    <property type="entry name" value="PAS"/>
    <property type="match status" value="1"/>
</dbReference>
<feature type="domain" description="Response regulatory" evidence="11">
    <location>
        <begin position="1119"/>
        <end position="1233"/>
    </location>
</feature>
<dbReference type="InterPro" id="IPR001789">
    <property type="entry name" value="Sig_transdc_resp-reg_receiver"/>
</dbReference>
<dbReference type="Pfam" id="PF02518">
    <property type="entry name" value="HATPase_c"/>
    <property type="match status" value="1"/>
</dbReference>
<evidence type="ECO:0000259" key="12">
    <source>
        <dbReference type="PROSITE" id="PS50112"/>
    </source>
</evidence>
<dbReference type="InterPro" id="IPR003018">
    <property type="entry name" value="GAF"/>
</dbReference>
<dbReference type="Pfam" id="PF00512">
    <property type="entry name" value="HisKA"/>
    <property type="match status" value="1"/>
</dbReference>
<dbReference type="STRING" id="383372.Rcas_3002"/>
<evidence type="ECO:0000313" key="13">
    <source>
        <dbReference type="EMBL" id="ABU59059.1"/>
    </source>
</evidence>
<dbReference type="SMART" id="SM00387">
    <property type="entry name" value="HATPase_c"/>
    <property type="match status" value="1"/>
</dbReference>
<evidence type="ECO:0000256" key="6">
    <source>
        <dbReference type="ARBA" id="ARBA00022777"/>
    </source>
</evidence>
<dbReference type="PANTHER" id="PTHR43065">
    <property type="entry name" value="SENSOR HISTIDINE KINASE"/>
    <property type="match status" value="1"/>
</dbReference>
<keyword evidence="4" id="KW-0808">Transferase</keyword>
<evidence type="ECO:0000256" key="7">
    <source>
        <dbReference type="ARBA" id="ARBA00022840"/>
    </source>
</evidence>
<dbReference type="Proteomes" id="UP000000263">
    <property type="component" value="Chromosome"/>
</dbReference>
<feature type="domain" description="PAS" evidence="12">
    <location>
        <begin position="755"/>
        <end position="825"/>
    </location>
</feature>
<accession>A7NNC6</accession>
<dbReference type="PROSITE" id="PS50110">
    <property type="entry name" value="RESPONSE_REGULATORY"/>
    <property type="match status" value="1"/>
</dbReference>
<dbReference type="SMART" id="SM00448">
    <property type="entry name" value="REC"/>
    <property type="match status" value="1"/>
</dbReference>
<keyword evidence="3 9" id="KW-0597">Phosphoprotein</keyword>
<dbReference type="SUPFAM" id="SSF55785">
    <property type="entry name" value="PYP-like sensor domain (PAS domain)"/>
    <property type="match status" value="2"/>
</dbReference>
<dbReference type="HOGENOM" id="CLU_266091_0_0_0"/>
<feature type="domain" description="Histidine kinase" evidence="10">
    <location>
        <begin position="888"/>
        <end position="1101"/>
    </location>
</feature>
<evidence type="ECO:0000256" key="1">
    <source>
        <dbReference type="ARBA" id="ARBA00000085"/>
    </source>
</evidence>
<dbReference type="InterPro" id="IPR035965">
    <property type="entry name" value="PAS-like_dom_sf"/>
</dbReference>
<dbReference type="Gene3D" id="3.30.565.10">
    <property type="entry name" value="Histidine kinase-like ATPase, C-terminal domain"/>
    <property type="match status" value="1"/>
</dbReference>
<dbReference type="OrthoDB" id="9784397at2"/>
<evidence type="ECO:0000256" key="4">
    <source>
        <dbReference type="ARBA" id="ARBA00022679"/>
    </source>
</evidence>
<evidence type="ECO:0000256" key="9">
    <source>
        <dbReference type="PROSITE-ProRule" id="PRU00169"/>
    </source>
</evidence>
<dbReference type="NCBIfam" id="TIGR00229">
    <property type="entry name" value="sensory_box"/>
    <property type="match status" value="1"/>
</dbReference>
<dbReference type="PRINTS" id="PR00344">
    <property type="entry name" value="BCTRLSENSOR"/>
</dbReference>
<keyword evidence="14" id="KW-1185">Reference proteome</keyword>
<keyword evidence="5" id="KW-0547">Nucleotide-binding</keyword>
<keyword evidence="8" id="KW-0902">Two-component regulatory system</keyword>
<dbReference type="SUPFAM" id="SSF47384">
    <property type="entry name" value="Homodimeric domain of signal transducing histidine kinase"/>
    <property type="match status" value="1"/>
</dbReference>
<dbReference type="eggNOG" id="COG2203">
    <property type="taxonomic scope" value="Bacteria"/>
</dbReference>
<name>A7NNC6_ROSCS</name>
<dbReference type="CDD" id="cd00082">
    <property type="entry name" value="HisKA"/>
    <property type="match status" value="1"/>
</dbReference>
<dbReference type="InterPro" id="IPR003594">
    <property type="entry name" value="HATPase_dom"/>
</dbReference>
<dbReference type="EC" id="2.7.13.3" evidence="2"/>
<dbReference type="InterPro" id="IPR000014">
    <property type="entry name" value="PAS"/>
</dbReference>
<dbReference type="AlphaFoldDB" id="A7NNC6"/>
<evidence type="ECO:0000259" key="10">
    <source>
        <dbReference type="PROSITE" id="PS50109"/>
    </source>
</evidence>
<dbReference type="InterPro" id="IPR036890">
    <property type="entry name" value="HATPase_C_sf"/>
</dbReference>
<dbReference type="InterPro" id="IPR003661">
    <property type="entry name" value="HisK_dim/P_dom"/>
</dbReference>
<protein>
    <recommendedName>
        <fullName evidence="2">histidine kinase</fullName>
        <ecNumber evidence="2">2.7.13.3</ecNumber>
    </recommendedName>
</protein>
<organism evidence="13 14">
    <name type="scientific">Roseiflexus castenholzii (strain DSM 13941 / HLO8)</name>
    <dbReference type="NCBI Taxonomy" id="383372"/>
    <lineage>
        <taxon>Bacteria</taxon>
        <taxon>Bacillati</taxon>
        <taxon>Chloroflexota</taxon>
        <taxon>Chloroflexia</taxon>
        <taxon>Chloroflexales</taxon>
        <taxon>Roseiflexineae</taxon>
        <taxon>Roseiflexaceae</taxon>
        <taxon>Roseiflexus</taxon>
    </lineage>
</organism>
<dbReference type="Pfam" id="PF13426">
    <property type="entry name" value="PAS_9"/>
    <property type="match status" value="1"/>
</dbReference>
<gene>
    <name evidence="13" type="ordered locus">Rcas_3002</name>
</gene>
<dbReference type="Gene3D" id="3.30.450.40">
    <property type="match status" value="2"/>
</dbReference>
<dbReference type="PROSITE" id="PS50109">
    <property type="entry name" value="HIS_KIN"/>
    <property type="match status" value="1"/>
</dbReference>
<dbReference type="Gene3D" id="3.30.450.20">
    <property type="entry name" value="PAS domain"/>
    <property type="match status" value="2"/>
</dbReference>
<evidence type="ECO:0000256" key="8">
    <source>
        <dbReference type="ARBA" id="ARBA00023012"/>
    </source>
</evidence>
<sequence length="1234" mass="136672">MATVAALNAANDETMSRRHLVCSLVDTMPWSIVLVDSSGMIAAISPSARRLLDVSAGSPAVTILPADIDDRTRVRFYQALACASDRMPGVSYVFQRLEPSPVEIEMLPIVLDHAGWVSVTLHEPSRQAVLHEATITLHRRLHALSSVASLREACHQVSEVLLPAGVSLAVIVWDARESSFSPVYTSPPWESIACDKRVSALALQQSAPLFISVTDQSIDHGITPALGARGHTVVLLPGNARRHYVLHLWGSSVSPDTETAMSVIAALLASLLAHALEREETTRQSRLLDALSDAAQAIMAHGTVDDALREICHRVMTLLRADHASLYLPAGDPGLLVCAMTAGVADHLRGRTLPVIGSLIGRTFREGSLMRFTDIESEPEMHRPFWEAHRLKAALNQPLHHHERVIGVLGVGWYQAPEPHDDDAMIIRRFAEFATAVLLNAHLRRTLSYPDDPRLVFEHSEELAFSLAPDGTILRCNQSAAGRVGVRPGMSFFDVVTPACEHEVRQYLQDAVTNQYPPPLWTFEVVSLQEQPIVLETTAQVIRRDASVIEIDLICRDVTARRAAEQEMRQLHLELTTLLRVSQAINRATDLDTVLSATLDIIVQAMAIHTAAIVLYDTESRLQLKLVHGISPSRIAHCNQLLAHMFQEEQEALAGGASRVIDVRTLRMQMPDLPALKRLPDDAAYLSVIPLLIDGVIIGLLECLSMQRPFEMRDRELLEAIASQLAQAIRNAQTNQEMRETSLMNARLYREAEAMRAYLDAIIQNVPDVLIVCRPDMSMQPLNQEPLTALGYQRHELAGQSLLRLVPPDNRTHLTRAWLQVRQGESQRFEMDLLRAGESRFTALVSLDLIPDYNEVLVVIKDVTELRRLEAQVRQHEKLAALGRLVAGAAHELNNPLAVILGLSQLQLGEDIPLSVRADLEQIERAARRAAAIVHQLRAFGQPRALELVPLDLSLVIDETLQRLASRIAAEHIAVTVDLPPDLPRVLGELHQIEQVVFNIALNAVQALALRLPGEPRHLRFSAREDSDSVVLTIEDTGPGIAPEHLSRVFEPFFTTRDVGQGMGMGLAVVYSIMQQHRGEVWVESSQGVGTVFRVRLLRTDETLEEESTPLLAIPRNLSVLLVEDDDLVRAMAQRALERLGCRVDAVSRGEEALARALAWNYALVITDLQMPGLDGVELYERLRVLKPSLRWLILTGDTMGERSSAFLQRTGLPVLHKPFTHEQLMEGIAASLQ</sequence>
<evidence type="ECO:0000256" key="3">
    <source>
        <dbReference type="ARBA" id="ARBA00022553"/>
    </source>
</evidence>
<dbReference type="Pfam" id="PF13185">
    <property type="entry name" value="GAF_2"/>
    <property type="match status" value="2"/>
</dbReference>
<evidence type="ECO:0000259" key="11">
    <source>
        <dbReference type="PROSITE" id="PS50110"/>
    </source>
</evidence>
<dbReference type="SMART" id="SM00388">
    <property type="entry name" value="HisKA"/>
    <property type="match status" value="1"/>
</dbReference>
<dbReference type="EMBL" id="CP000804">
    <property type="protein sequence ID" value="ABU59059.1"/>
    <property type="molecule type" value="Genomic_DNA"/>
</dbReference>
<dbReference type="Gene3D" id="3.40.50.2300">
    <property type="match status" value="1"/>
</dbReference>
<dbReference type="InterPro" id="IPR029016">
    <property type="entry name" value="GAF-like_dom_sf"/>
</dbReference>
<keyword evidence="6 13" id="KW-0418">Kinase</keyword>
<dbReference type="InterPro" id="IPR005467">
    <property type="entry name" value="His_kinase_dom"/>
</dbReference>
<dbReference type="SMART" id="SM00065">
    <property type="entry name" value="GAF"/>
    <property type="match status" value="2"/>
</dbReference>
<dbReference type="KEGG" id="rca:Rcas_3002"/>
<dbReference type="SUPFAM" id="SSF55874">
    <property type="entry name" value="ATPase domain of HSP90 chaperone/DNA topoisomerase II/histidine kinase"/>
    <property type="match status" value="1"/>
</dbReference>
<feature type="modified residue" description="4-aspartylphosphate" evidence="9">
    <location>
        <position position="1168"/>
    </location>
</feature>
<dbReference type="GO" id="GO:0000155">
    <property type="term" value="F:phosphorelay sensor kinase activity"/>
    <property type="evidence" value="ECO:0007669"/>
    <property type="project" value="InterPro"/>
</dbReference>
<dbReference type="Pfam" id="PF00072">
    <property type="entry name" value="Response_reg"/>
    <property type="match status" value="1"/>
</dbReference>
<dbReference type="Gene3D" id="1.10.287.130">
    <property type="match status" value="1"/>
</dbReference>
<dbReference type="InterPro" id="IPR011006">
    <property type="entry name" value="CheY-like_superfamily"/>
</dbReference>
<dbReference type="InterPro" id="IPR036097">
    <property type="entry name" value="HisK_dim/P_sf"/>
</dbReference>
<dbReference type="CDD" id="cd17546">
    <property type="entry name" value="REC_hyHK_CKI1_RcsC-like"/>
    <property type="match status" value="1"/>
</dbReference>
<evidence type="ECO:0000313" key="14">
    <source>
        <dbReference type="Proteomes" id="UP000000263"/>
    </source>
</evidence>